<organism evidence="2 3">
    <name type="scientific">Anaerobium acetethylicum</name>
    <dbReference type="NCBI Taxonomy" id="1619234"/>
    <lineage>
        <taxon>Bacteria</taxon>
        <taxon>Bacillati</taxon>
        <taxon>Bacillota</taxon>
        <taxon>Clostridia</taxon>
        <taxon>Lachnospirales</taxon>
        <taxon>Lachnospiraceae</taxon>
        <taxon>Anaerobium</taxon>
    </lineage>
</organism>
<dbReference type="STRING" id="1619234.SAMN05421730_100214"/>
<sequence length="424" mass="42533">MEPTVTVTAIGALLGLVLAIALIFKKIPPFYALLAGALIGGLIGGASLTDTVVLMTNGAKGMATSILRILSAGILAGVLIKSGAAASIAYAITKKLGAKRALLALALATMILTMVGVFIDIAVITVSAIAIEIAKTSGYSRSSVLIAMIGGGKAGNIMSPNPNAIAVSDAFGVPLTNVMLAGTVSAIFGIIVTYFIATKLSGKGSMIAEGEIVEDNSQTGLPSFGKSLVGPIVAIVILALRPLFGITVDPMIALPVGGIVEIIVLGKSKHFVEYIEYGLGKMINVAIILLGTGLIAGIITNSTLGSVLIGAIEYLGLPPFLLAPLAGILMSAATASTTSGCAVAGSVFATSLIDAGVSPIGGSAMVHAGATVLDHLPHGSFFHATGGSVNMEFKERLKLIPFESAIGLVLAAASTIVFGVIGLG</sequence>
<feature type="transmembrane region" description="Helical" evidence="1">
    <location>
        <begin position="305"/>
        <end position="329"/>
    </location>
</feature>
<feature type="transmembrane region" description="Helical" evidence="1">
    <location>
        <begin position="104"/>
        <end position="131"/>
    </location>
</feature>
<feature type="transmembrane region" description="Helical" evidence="1">
    <location>
        <begin position="178"/>
        <end position="197"/>
    </location>
</feature>
<dbReference type="GO" id="GO:0015128">
    <property type="term" value="F:gluconate transmembrane transporter activity"/>
    <property type="evidence" value="ECO:0007669"/>
    <property type="project" value="InterPro"/>
</dbReference>
<dbReference type="RefSeq" id="WP_091229991.1">
    <property type="nucleotide sequence ID" value="NZ_FMKA01000002.1"/>
</dbReference>
<feature type="transmembrane region" description="Helical" evidence="1">
    <location>
        <begin position="31"/>
        <end position="49"/>
    </location>
</feature>
<keyword evidence="3" id="KW-1185">Reference proteome</keyword>
<feature type="transmembrane region" description="Helical" evidence="1">
    <location>
        <begin position="69"/>
        <end position="92"/>
    </location>
</feature>
<proteinExistence type="predicted"/>
<accession>A0A1D3TPY2</accession>
<dbReference type="PRINTS" id="PR00173">
    <property type="entry name" value="EDTRNSPORT"/>
</dbReference>
<dbReference type="EMBL" id="FMKA01000002">
    <property type="protein sequence ID" value="SCP95558.1"/>
    <property type="molecule type" value="Genomic_DNA"/>
</dbReference>
<evidence type="ECO:0000313" key="3">
    <source>
        <dbReference type="Proteomes" id="UP000199315"/>
    </source>
</evidence>
<name>A0A1D3TPY2_9FIRM</name>
<dbReference type="PANTHER" id="PTHR30354">
    <property type="entry name" value="GNT FAMILY GLUCONATE TRANSPORTER"/>
    <property type="match status" value="1"/>
</dbReference>
<dbReference type="OrthoDB" id="2136698at2"/>
<reference evidence="2 3" key="1">
    <citation type="submission" date="2016-09" db="EMBL/GenBank/DDBJ databases">
        <authorList>
            <person name="Capua I."/>
            <person name="De Benedictis P."/>
            <person name="Joannis T."/>
            <person name="Lombin L.H."/>
            <person name="Cattoli G."/>
        </authorList>
    </citation>
    <scope>NUCLEOTIDE SEQUENCE [LARGE SCALE GENOMIC DNA]</scope>
    <source>
        <strain evidence="2 3">GluBS11</strain>
    </source>
</reference>
<dbReference type="InterPro" id="IPR003474">
    <property type="entry name" value="Glcn_transporter"/>
</dbReference>
<feature type="transmembrane region" description="Helical" evidence="1">
    <location>
        <begin position="278"/>
        <end position="299"/>
    </location>
</feature>
<dbReference type="Pfam" id="PF02447">
    <property type="entry name" value="GntP_permease"/>
    <property type="match status" value="1"/>
</dbReference>
<dbReference type="GO" id="GO:0005886">
    <property type="term" value="C:plasma membrane"/>
    <property type="evidence" value="ECO:0007669"/>
    <property type="project" value="TreeGrafter"/>
</dbReference>
<keyword evidence="1" id="KW-0472">Membrane</keyword>
<protein>
    <submittedName>
        <fullName evidence="2">Gluconate:H+ symporter, GntP family</fullName>
    </submittedName>
</protein>
<gene>
    <name evidence="2" type="ORF">SAMN05421730_100214</name>
</gene>
<dbReference type="Proteomes" id="UP000199315">
    <property type="component" value="Unassembled WGS sequence"/>
</dbReference>
<dbReference type="AlphaFoldDB" id="A0A1D3TPY2"/>
<dbReference type="PANTHER" id="PTHR30354:SF23">
    <property type="entry name" value="GNTP FAMILY PERMEASE"/>
    <property type="match status" value="1"/>
</dbReference>
<keyword evidence="1" id="KW-0812">Transmembrane</keyword>
<keyword evidence="1" id="KW-1133">Transmembrane helix</keyword>
<evidence type="ECO:0000256" key="1">
    <source>
        <dbReference type="SAM" id="Phobius"/>
    </source>
</evidence>
<feature type="transmembrane region" description="Helical" evidence="1">
    <location>
        <begin position="6"/>
        <end position="24"/>
    </location>
</feature>
<evidence type="ECO:0000313" key="2">
    <source>
        <dbReference type="EMBL" id="SCP95558.1"/>
    </source>
</evidence>
<feature type="transmembrane region" description="Helical" evidence="1">
    <location>
        <begin position="400"/>
        <end position="423"/>
    </location>
</feature>